<dbReference type="NCBIfam" id="TIGR01334">
    <property type="entry name" value="modD"/>
    <property type="match status" value="1"/>
</dbReference>
<dbReference type="InterPro" id="IPR002638">
    <property type="entry name" value="Quinolinate_PRibosylTrfase_C"/>
</dbReference>
<dbReference type="RefSeq" id="WP_107323631.1">
    <property type="nucleotide sequence ID" value="NZ_NHSP01000043.1"/>
</dbReference>
<dbReference type="InterPro" id="IPR022412">
    <property type="entry name" value="Quinolinate_PRibosylTrfase_N"/>
</dbReference>
<evidence type="ECO:0000256" key="2">
    <source>
        <dbReference type="ARBA" id="ARBA00019205"/>
    </source>
</evidence>
<keyword evidence="4 5" id="KW-0808">Transferase</keyword>
<dbReference type="AlphaFoldDB" id="A0A2T4JM04"/>
<dbReference type="SUPFAM" id="SSF54675">
    <property type="entry name" value="Nicotinate/Quinolinate PRTase N-terminal domain-like"/>
    <property type="match status" value="1"/>
</dbReference>
<evidence type="ECO:0000256" key="5">
    <source>
        <dbReference type="PIRNR" id="PIRNR006250"/>
    </source>
</evidence>
<comment type="similarity">
    <text evidence="1 5">Belongs to the NadC/ModD family.</text>
</comment>
<proteinExistence type="inferred from homology"/>
<sequence>MFLIDDQSLATLLKEDAPYGDLTTRSLGVGAEVAEITLRARGAMTVCGTEEAARIFALLGVPATITHPTGTQAAAGDLLLAARGRADAVFVGWKVAQTLVEWASGVATSAGGIVAAARTVRPDIVVACTRKPVPFTRALSLKAIVAGGATIHRTGLSDTVLLFPQHRAFGGPESLGQQIAHLRAACPERRVVVEVETRTAALAAVAAGCDVLQLEKFAPAAVEALAVELGPHWTGCLAVAGGVNQTNAAAYAAAGAQVLVTSSPYYAKPADVAVTISPSAEFGQS</sequence>
<dbReference type="Pfam" id="PF02749">
    <property type="entry name" value="QRPTase_N"/>
    <property type="match status" value="1"/>
</dbReference>
<evidence type="ECO:0000313" key="9">
    <source>
        <dbReference type="Proteomes" id="UP000241899"/>
    </source>
</evidence>
<dbReference type="PANTHER" id="PTHR32179">
    <property type="entry name" value="NICOTINATE-NUCLEOTIDE PYROPHOSPHORYLASE [CARBOXYLATING]"/>
    <property type="match status" value="1"/>
</dbReference>
<organism evidence="8 9">
    <name type="scientific">Phaeovulum veldkampii DSM 11550</name>
    <dbReference type="NCBI Taxonomy" id="1185920"/>
    <lineage>
        <taxon>Bacteria</taxon>
        <taxon>Pseudomonadati</taxon>
        <taxon>Pseudomonadota</taxon>
        <taxon>Alphaproteobacteria</taxon>
        <taxon>Rhodobacterales</taxon>
        <taxon>Paracoccaceae</taxon>
        <taxon>Phaeovulum</taxon>
    </lineage>
</organism>
<evidence type="ECO:0000256" key="1">
    <source>
        <dbReference type="ARBA" id="ARBA00009400"/>
    </source>
</evidence>
<dbReference type="CDD" id="cd01573">
    <property type="entry name" value="modD_like"/>
    <property type="match status" value="1"/>
</dbReference>
<keyword evidence="3 5" id="KW-0328">Glycosyltransferase</keyword>
<gene>
    <name evidence="8" type="primary">modD</name>
    <name evidence="8" type="ORF">C5F46_01635</name>
</gene>
<dbReference type="GO" id="GO:0034213">
    <property type="term" value="P:quinolinate catabolic process"/>
    <property type="evidence" value="ECO:0007669"/>
    <property type="project" value="TreeGrafter"/>
</dbReference>
<dbReference type="Gene3D" id="3.90.1170.20">
    <property type="entry name" value="Quinolinate phosphoribosyl transferase, N-terminal domain"/>
    <property type="match status" value="1"/>
</dbReference>
<dbReference type="EMBL" id="PZKF01000003">
    <property type="protein sequence ID" value="PTE18893.1"/>
    <property type="molecule type" value="Genomic_DNA"/>
</dbReference>
<dbReference type="SUPFAM" id="SSF51690">
    <property type="entry name" value="Nicotinate/Quinolinate PRTase C-terminal domain-like"/>
    <property type="match status" value="1"/>
</dbReference>
<evidence type="ECO:0000313" key="8">
    <source>
        <dbReference type="EMBL" id="PTE18893.1"/>
    </source>
</evidence>
<dbReference type="InterPro" id="IPR013785">
    <property type="entry name" value="Aldolase_TIM"/>
</dbReference>
<dbReference type="GO" id="GO:0005737">
    <property type="term" value="C:cytoplasm"/>
    <property type="evidence" value="ECO:0007669"/>
    <property type="project" value="TreeGrafter"/>
</dbReference>
<dbReference type="PIRSF" id="PIRSF006250">
    <property type="entry name" value="NadC_ModD"/>
    <property type="match status" value="1"/>
</dbReference>
<comment type="caution">
    <text evidence="8">The sequence shown here is derived from an EMBL/GenBank/DDBJ whole genome shotgun (WGS) entry which is preliminary data.</text>
</comment>
<accession>A0A2T4JM04</accession>
<dbReference type="PANTHER" id="PTHR32179:SF4">
    <property type="entry name" value="PYROPHOSPHORYLASE MODD-RELATED"/>
    <property type="match status" value="1"/>
</dbReference>
<dbReference type="InterPro" id="IPR036068">
    <property type="entry name" value="Nicotinate_pribotase-like_C"/>
</dbReference>
<dbReference type="GO" id="GO:0009435">
    <property type="term" value="P:NAD+ biosynthetic process"/>
    <property type="evidence" value="ECO:0007669"/>
    <property type="project" value="InterPro"/>
</dbReference>
<protein>
    <recommendedName>
        <fullName evidence="2">Putative pyrophosphorylase ModD</fullName>
    </recommendedName>
</protein>
<feature type="domain" description="Quinolinate phosphoribosyl transferase N-terminal" evidence="7">
    <location>
        <begin position="21"/>
        <end position="104"/>
    </location>
</feature>
<name>A0A2T4JM04_9RHOB</name>
<dbReference type="InterPro" id="IPR037128">
    <property type="entry name" value="Quinolinate_PRibosylTase_N_sf"/>
</dbReference>
<evidence type="ECO:0000259" key="6">
    <source>
        <dbReference type="Pfam" id="PF01729"/>
    </source>
</evidence>
<dbReference type="GO" id="GO:0004514">
    <property type="term" value="F:nicotinate-nucleotide diphosphorylase (carboxylating) activity"/>
    <property type="evidence" value="ECO:0007669"/>
    <property type="project" value="InterPro"/>
</dbReference>
<dbReference type="Pfam" id="PF01729">
    <property type="entry name" value="QRPTase_C"/>
    <property type="match status" value="1"/>
</dbReference>
<dbReference type="InterPro" id="IPR027277">
    <property type="entry name" value="NadC/ModD"/>
</dbReference>
<feature type="domain" description="Quinolinate phosphoribosyl transferase C-terminal" evidence="6">
    <location>
        <begin position="106"/>
        <end position="273"/>
    </location>
</feature>
<evidence type="ECO:0000256" key="3">
    <source>
        <dbReference type="ARBA" id="ARBA00022676"/>
    </source>
</evidence>
<evidence type="ECO:0000256" key="4">
    <source>
        <dbReference type="ARBA" id="ARBA00022679"/>
    </source>
</evidence>
<keyword evidence="9" id="KW-1185">Reference proteome</keyword>
<evidence type="ECO:0000259" key="7">
    <source>
        <dbReference type="Pfam" id="PF02749"/>
    </source>
</evidence>
<dbReference type="Gene3D" id="3.20.20.70">
    <property type="entry name" value="Aldolase class I"/>
    <property type="match status" value="1"/>
</dbReference>
<reference evidence="8 9" key="1">
    <citation type="submission" date="2018-03" db="EMBL/GenBank/DDBJ databases">
        <title>Rhodobacter veldkampii.</title>
        <authorList>
            <person name="Meyer T.E."/>
            <person name="Miller S."/>
            <person name="Lodha T."/>
            <person name="Gandham S."/>
            <person name="Chintalapati S."/>
            <person name="Chintalapati V.R."/>
        </authorList>
    </citation>
    <scope>NUCLEOTIDE SEQUENCE [LARGE SCALE GENOMIC DNA]</scope>
    <source>
        <strain evidence="8 9">DSM 11550</strain>
    </source>
</reference>
<dbReference type="OrthoDB" id="8216773at2"/>
<dbReference type="InterPro" id="IPR006242">
    <property type="entry name" value="ModD"/>
</dbReference>
<dbReference type="Proteomes" id="UP000241899">
    <property type="component" value="Unassembled WGS sequence"/>
</dbReference>